<protein>
    <submittedName>
        <fullName evidence="5">Adult-specific cuticular protein ACP-20-like</fullName>
    </submittedName>
</protein>
<dbReference type="InterPro" id="IPR031311">
    <property type="entry name" value="CHIT_BIND_RR_consensus"/>
</dbReference>
<dbReference type="InterPro" id="IPR051217">
    <property type="entry name" value="Insect_Cuticle_Struc_Prot"/>
</dbReference>
<name>A0A8B7NUX8_HYAAZ</name>
<keyword evidence="1 2" id="KW-0193">Cuticle</keyword>
<feature type="chain" id="PRO_5034119804" evidence="3">
    <location>
        <begin position="22"/>
        <end position="102"/>
    </location>
</feature>
<proteinExistence type="predicted"/>
<dbReference type="GO" id="GO:0005615">
    <property type="term" value="C:extracellular space"/>
    <property type="evidence" value="ECO:0007669"/>
    <property type="project" value="TreeGrafter"/>
</dbReference>
<dbReference type="PANTHER" id="PTHR12236">
    <property type="entry name" value="STRUCTURAL CONTITUENT OF CUTICLE"/>
    <property type="match status" value="1"/>
</dbReference>
<reference evidence="5" key="1">
    <citation type="submission" date="2025-08" db="UniProtKB">
        <authorList>
            <consortium name="RefSeq"/>
        </authorList>
    </citation>
    <scope>IDENTIFICATION</scope>
    <source>
        <tissue evidence="5">Whole organism</tissue>
    </source>
</reference>
<dbReference type="PROSITE" id="PS51155">
    <property type="entry name" value="CHIT_BIND_RR_2"/>
    <property type="match status" value="1"/>
</dbReference>
<sequence length="102" mass="11814">MIYKIYLLAAAVMALLASSWADYGHHDFHKPAHYNFKYGVVDQYKGLDFGHEEHRDGHHTKGSYYVHLPDGRVQKVKYTADKHGYQAHVSYSGYAHHDHGYH</sequence>
<dbReference type="OMA" id="SAHEYRD"/>
<dbReference type="GO" id="GO:0031012">
    <property type="term" value="C:extracellular matrix"/>
    <property type="evidence" value="ECO:0007669"/>
    <property type="project" value="TreeGrafter"/>
</dbReference>
<dbReference type="Pfam" id="PF00379">
    <property type="entry name" value="Chitin_bind_4"/>
    <property type="match status" value="1"/>
</dbReference>
<dbReference type="OrthoDB" id="6366997at2759"/>
<evidence type="ECO:0000256" key="3">
    <source>
        <dbReference type="SAM" id="SignalP"/>
    </source>
</evidence>
<gene>
    <name evidence="5" type="primary">LOC108674119</name>
</gene>
<dbReference type="Proteomes" id="UP000694843">
    <property type="component" value="Unplaced"/>
</dbReference>
<dbReference type="GeneID" id="108674119"/>
<dbReference type="PANTHER" id="PTHR12236:SF79">
    <property type="entry name" value="CUTICULAR PROTEIN 50CB-RELATED"/>
    <property type="match status" value="1"/>
</dbReference>
<accession>A0A8B7NUX8</accession>
<keyword evidence="3" id="KW-0732">Signal</keyword>
<keyword evidence="4" id="KW-1185">Reference proteome</keyword>
<dbReference type="RefSeq" id="XP_018017515.1">
    <property type="nucleotide sequence ID" value="XM_018162026.2"/>
</dbReference>
<dbReference type="AlphaFoldDB" id="A0A8B7NUX8"/>
<dbReference type="PROSITE" id="PS00233">
    <property type="entry name" value="CHIT_BIND_RR_1"/>
    <property type="match status" value="1"/>
</dbReference>
<dbReference type="InterPro" id="IPR000618">
    <property type="entry name" value="Insect_cuticle"/>
</dbReference>
<evidence type="ECO:0000313" key="5">
    <source>
        <dbReference type="RefSeq" id="XP_018017515.1"/>
    </source>
</evidence>
<evidence type="ECO:0000313" key="4">
    <source>
        <dbReference type="Proteomes" id="UP000694843"/>
    </source>
</evidence>
<dbReference type="GO" id="GO:0042302">
    <property type="term" value="F:structural constituent of cuticle"/>
    <property type="evidence" value="ECO:0007669"/>
    <property type="project" value="UniProtKB-UniRule"/>
</dbReference>
<evidence type="ECO:0000256" key="2">
    <source>
        <dbReference type="PROSITE-ProRule" id="PRU00497"/>
    </source>
</evidence>
<feature type="signal peptide" evidence="3">
    <location>
        <begin position="1"/>
        <end position="21"/>
    </location>
</feature>
<evidence type="ECO:0000256" key="1">
    <source>
        <dbReference type="ARBA" id="ARBA00022460"/>
    </source>
</evidence>
<dbReference type="KEGG" id="hazt:108674119"/>
<organism evidence="4 5">
    <name type="scientific">Hyalella azteca</name>
    <name type="common">Amphipod</name>
    <dbReference type="NCBI Taxonomy" id="294128"/>
    <lineage>
        <taxon>Eukaryota</taxon>
        <taxon>Metazoa</taxon>
        <taxon>Ecdysozoa</taxon>
        <taxon>Arthropoda</taxon>
        <taxon>Crustacea</taxon>
        <taxon>Multicrustacea</taxon>
        <taxon>Malacostraca</taxon>
        <taxon>Eumalacostraca</taxon>
        <taxon>Peracarida</taxon>
        <taxon>Amphipoda</taxon>
        <taxon>Senticaudata</taxon>
        <taxon>Talitrida</taxon>
        <taxon>Talitroidea</taxon>
        <taxon>Hyalellidae</taxon>
        <taxon>Hyalella</taxon>
    </lineage>
</organism>